<dbReference type="Gene3D" id="3.10.180.10">
    <property type="entry name" value="2,3-Dihydroxybiphenyl 1,2-Dioxygenase, domain 1"/>
    <property type="match status" value="1"/>
</dbReference>
<dbReference type="InterPro" id="IPR029068">
    <property type="entry name" value="Glyas_Bleomycin-R_OHBP_Dase"/>
</dbReference>
<dbReference type="SUPFAM" id="SSF54593">
    <property type="entry name" value="Glyoxalase/Bleomycin resistance protein/Dihydroxybiphenyl dioxygenase"/>
    <property type="match status" value="1"/>
</dbReference>
<proteinExistence type="predicted"/>
<dbReference type="PANTHER" id="PTHR33993:SF2">
    <property type="entry name" value="VOC DOMAIN-CONTAINING PROTEIN"/>
    <property type="match status" value="1"/>
</dbReference>
<dbReference type="InterPro" id="IPR052164">
    <property type="entry name" value="Anthracycline_SecMetBiosynth"/>
</dbReference>
<keyword evidence="3" id="KW-1185">Reference proteome</keyword>
<feature type="domain" description="VOC" evidence="1">
    <location>
        <begin position="6"/>
        <end position="128"/>
    </location>
</feature>
<sequence length="129" mass="13988">PPPPNSFAFTSIPVLSLSRAQAFYSAVFAWTFRPQTSDSQLIFFTPSSVMGALSLVPSPTTAVEGDPKPEPRAGGVVNYILVDDVDATLQKVVEAGGKIERERWVEGGHTELARFWDPEGNLGGVLKWL</sequence>
<feature type="non-terminal residue" evidence="2">
    <location>
        <position position="129"/>
    </location>
</feature>
<keyword evidence="2" id="KW-0223">Dioxygenase</keyword>
<evidence type="ECO:0000313" key="2">
    <source>
        <dbReference type="EMBL" id="OCK84176.1"/>
    </source>
</evidence>
<organism evidence="2 3">
    <name type="scientific">Lepidopterella palustris CBS 459.81</name>
    <dbReference type="NCBI Taxonomy" id="1314670"/>
    <lineage>
        <taxon>Eukaryota</taxon>
        <taxon>Fungi</taxon>
        <taxon>Dikarya</taxon>
        <taxon>Ascomycota</taxon>
        <taxon>Pezizomycotina</taxon>
        <taxon>Dothideomycetes</taxon>
        <taxon>Pleosporomycetidae</taxon>
        <taxon>Mytilinidiales</taxon>
        <taxon>Argynnaceae</taxon>
        <taxon>Lepidopterella</taxon>
    </lineage>
</organism>
<dbReference type="Proteomes" id="UP000250266">
    <property type="component" value="Unassembled WGS sequence"/>
</dbReference>
<dbReference type="OrthoDB" id="447346at2759"/>
<accession>A0A8E2EI20</accession>
<dbReference type="Pfam" id="PF00903">
    <property type="entry name" value="Glyoxalase"/>
    <property type="match status" value="1"/>
</dbReference>
<dbReference type="PROSITE" id="PS51819">
    <property type="entry name" value="VOC"/>
    <property type="match status" value="1"/>
</dbReference>
<dbReference type="AlphaFoldDB" id="A0A8E2EI20"/>
<name>A0A8E2EI20_9PEZI</name>
<evidence type="ECO:0000259" key="1">
    <source>
        <dbReference type="PROSITE" id="PS51819"/>
    </source>
</evidence>
<dbReference type="PANTHER" id="PTHR33993">
    <property type="entry name" value="GLYOXALASE-RELATED"/>
    <property type="match status" value="1"/>
</dbReference>
<dbReference type="InterPro" id="IPR004360">
    <property type="entry name" value="Glyas_Fos-R_dOase_dom"/>
</dbReference>
<dbReference type="InterPro" id="IPR037523">
    <property type="entry name" value="VOC_core"/>
</dbReference>
<reference evidence="2 3" key="1">
    <citation type="journal article" date="2016" name="Nat. Commun.">
        <title>Ectomycorrhizal ecology is imprinted in the genome of the dominant symbiotic fungus Cenococcum geophilum.</title>
        <authorList>
            <consortium name="DOE Joint Genome Institute"/>
            <person name="Peter M."/>
            <person name="Kohler A."/>
            <person name="Ohm R.A."/>
            <person name="Kuo A."/>
            <person name="Krutzmann J."/>
            <person name="Morin E."/>
            <person name="Arend M."/>
            <person name="Barry K.W."/>
            <person name="Binder M."/>
            <person name="Choi C."/>
            <person name="Clum A."/>
            <person name="Copeland A."/>
            <person name="Grisel N."/>
            <person name="Haridas S."/>
            <person name="Kipfer T."/>
            <person name="LaButti K."/>
            <person name="Lindquist E."/>
            <person name="Lipzen A."/>
            <person name="Maire R."/>
            <person name="Meier B."/>
            <person name="Mihaltcheva S."/>
            <person name="Molinier V."/>
            <person name="Murat C."/>
            <person name="Poggeler S."/>
            <person name="Quandt C.A."/>
            <person name="Sperisen C."/>
            <person name="Tritt A."/>
            <person name="Tisserant E."/>
            <person name="Crous P.W."/>
            <person name="Henrissat B."/>
            <person name="Nehls U."/>
            <person name="Egli S."/>
            <person name="Spatafora J.W."/>
            <person name="Grigoriev I.V."/>
            <person name="Martin F.M."/>
        </authorList>
    </citation>
    <scope>NUCLEOTIDE SEQUENCE [LARGE SCALE GENOMIC DNA]</scope>
    <source>
        <strain evidence="2 3">CBS 459.81</strain>
    </source>
</reference>
<dbReference type="GO" id="GO:0051213">
    <property type="term" value="F:dioxygenase activity"/>
    <property type="evidence" value="ECO:0007669"/>
    <property type="project" value="UniProtKB-KW"/>
</dbReference>
<feature type="non-terminal residue" evidence="2">
    <location>
        <position position="1"/>
    </location>
</feature>
<dbReference type="CDD" id="cd07247">
    <property type="entry name" value="SgaA_N_like"/>
    <property type="match status" value="1"/>
</dbReference>
<gene>
    <name evidence="2" type="ORF">K432DRAFT_263347</name>
</gene>
<keyword evidence="2" id="KW-0560">Oxidoreductase</keyword>
<dbReference type="EMBL" id="KV744843">
    <property type="protein sequence ID" value="OCK84176.1"/>
    <property type="molecule type" value="Genomic_DNA"/>
</dbReference>
<evidence type="ECO:0000313" key="3">
    <source>
        <dbReference type="Proteomes" id="UP000250266"/>
    </source>
</evidence>
<protein>
    <submittedName>
        <fullName evidence="2">Glyoxalase/Bleomycin resistance protein/Dihydroxybiphenyl dioxygenase</fullName>
    </submittedName>
</protein>